<keyword evidence="10" id="KW-1185">Reference proteome</keyword>
<dbReference type="GO" id="GO:0048367">
    <property type="term" value="P:shoot system development"/>
    <property type="evidence" value="ECO:0007669"/>
    <property type="project" value="UniProtKB-ARBA"/>
</dbReference>
<keyword evidence="2" id="KW-0217">Developmental protein</keyword>
<dbReference type="AlphaFoldDB" id="A0A9P1E224"/>
<feature type="region of interest" description="Disordered" evidence="8">
    <location>
        <begin position="1"/>
        <end position="66"/>
    </location>
</feature>
<keyword evidence="6" id="KW-0472">Membrane</keyword>
<keyword evidence="5" id="KW-1133">Transmembrane helix</keyword>
<evidence type="ECO:0000256" key="5">
    <source>
        <dbReference type="ARBA" id="ARBA00022989"/>
    </source>
</evidence>
<accession>A0A9P1E224</accession>
<evidence type="ECO:0000313" key="10">
    <source>
        <dbReference type="Proteomes" id="UP001152484"/>
    </source>
</evidence>
<dbReference type="Pfam" id="PF08137">
    <property type="entry name" value="DVL"/>
    <property type="match status" value="1"/>
</dbReference>
<feature type="compositionally biased region" description="Low complexity" evidence="8">
    <location>
        <begin position="16"/>
        <end position="64"/>
    </location>
</feature>
<keyword evidence="4" id="KW-0812">Transmembrane</keyword>
<sequence>MDGGNWKLTKNDPCTRSCSYSSSSSKPSSSMMRSSSQKKSSLRRSSSQRISSSSSSSSSNKSCSNFTRKCSNLAKEQKAKFYIVKRCIGMLLHWNKHRDSDS</sequence>
<evidence type="ECO:0000256" key="8">
    <source>
        <dbReference type="SAM" id="MobiDB-lite"/>
    </source>
</evidence>
<dbReference type="GO" id="GO:0008285">
    <property type="term" value="P:negative regulation of cell population proliferation"/>
    <property type="evidence" value="ECO:0007669"/>
    <property type="project" value="InterPro"/>
</dbReference>
<dbReference type="OrthoDB" id="602011at2759"/>
<protein>
    <submittedName>
        <fullName evidence="9">Uncharacterized protein</fullName>
    </submittedName>
</protein>
<evidence type="ECO:0000256" key="1">
    <source>
        <dbReference type="ARBA" id="ARBA00004162"/>
    </source>
</evidence>
<evidence type="ECO:0000256" key="3">
    <source>
        <dbReference type="ARBA" id="ARBA00022475"/>
    </source>
</evidence>
<comment type="caution">
    <text evidence="9">The sequence shown here is derived from an EMBL/GenBank/DDBJ whole genome shotgun (WGS) entry which is preliminary data.</text>
</comment>
<evidence type="ECO:0000256" key="7">
    <source>
        <dbReference type="ARBA" id="ARBA00024340"/>
    </source>
</evidence>
<dbReference type="PANTHER" id="PTHR47596">
    <property type="entry name" value="DVL13"/>
    <property type="match status" value="1"/>
</dbReference>
<comment type="subcellular location">
    <subcellularLocation>
        <location evidence="1">Cell membrane</location>
        <topology evidence="1">Single-pass membrane protein</topology>
    </subcellularLocation>
</comment>
<dbReference type="PANTHER" id="PTHR47596:SF2">
    <property type="entry name" value="SMALL POLYPEPTIDE DEVIL 9"/>
    <property type="match status" value="1"/>
</dbReference>
<dbReference type="EMBL" id="CAMAPE010000008">
    <property type="protein sequence ID" value="CAH9073188.1"/>
    <property type="molecule type" value="Genomic_DNA"/>
</dbReference>
<dbReference type="Proteomes" id="UP001152484">
    <property type="component" value="Unassembled WGS sequence"/>
</dbReference>
<evidence type="ECO:0000256" key="4">
    <source>
        <dbReference type="ARBA" id="ARBA00022692"/>
    </source>
</evidence>
<dbReference type="InterPro" id="IPR052692">
    <property type="entry name" value="DVL_RTFL_polypeptides"/>
</dbReference>
<name>A0A9P1E224_CUSEU</name>
<dbReference type="GO" id="GO:0005886">
    <property type="term" value="C:plasma membrane"/>
    <property type="evidence" value="ECO:0007669"/>
    <property type="project" value="UniProtKB-SubCell"/>
</dbReference>
<organism evidence="9 10">
    <name type="scientific">Cuscuta europaea</name>
    <name type="common">European dodder</name>
    <dbReference type="NCBI Taxonomy" id="41803"/>
    <lineage>
        <taxon>Eukaryota</taxon>
        <taxon>Viridiplantae</taxon>
        <taxon>Streptophyta</taxon>
        <taxon>Embryophyta</taxon>
        <taxon>Tracheophyta</taxon>
        <taxon>Spermatophyta</taxon>
        <taxon>Magnoliopsida</taxon>
        <taxon>eudicotyledons</taxon>
        <taxon>Gunneridae</taxon>
        <taxon>Pentapetalae</taxon>
        <taxon>asterids</taxon>
        <taxon>lamiids</taxon>
        <taxon>Solanales</taxon>
        <taxon>Convolvulaceae</taxon>
        <taxon>Cuscuteae</taxon>
        <taxon>Cuscuta</taxon>
        <taxon>Cuscuta subgen. Cuscuta</taxon>
    </lineage>
</organism>
<keyword evidence="3" id="KW-1003">Cell membrane</keyword>
<dbReference type="InterPro" id="IPR012552">
    <property type="entry name" value="DVL"/>
</dbReference>
<evidence type="ECO:0000256" key="2">
    <source>
        <dbReference type="ARBA" id="ARBA00022473"/>
    </source>
</evidence>
<evidence type="ECO:0000256" key="6">
    <source>
        <dbReference type="ARBA" id="ARBA00023136"/>
    </source>
</evidence>
<comment type="similarity">
    <text evidence="7">Belongs to the DVL/RTFL small polypeptides family.</text>
</comment>
<reference evidence="9" key="1">
    <citation type="submission" date="2022-07" db="EMBL/GenBank/DDBJ databases">
        <authorList>
            <person name="Macas J."/>
            <person name="Novak P."/>
            <person name="Neumann P."/>
        </authorList>
    </citation>
    <scope>NUCLEOTIDE SEQUENCE</scope>
</reference>
<proteinExistence type="inferred from homology"/>
<evidence type="ECO:0000313" key="9">
    <source>
        <dbReference type="EMBL" id="CAH9073188.1"/>
    </source>
</evidence>
<gene>
    <name evidence="9" type="ORF">CEURO_LOCUS4684</name>
</gene>